<dbReference type="SUPFAM" id="SSF53807">
    <property type="entry name" value="Helical backbone' metal receptor"/>
    <property type="match status" value="1"/>
</dbReference>
<dbReference type="InterPro" id="IPR051313">
    <property type="entry name" value="Bact_iron-sidero_bind"/>
</dbReference>
<evidence type="ECO:0000259" key="6">
    <source>
        <dbReference type="PROSITE" id="PS50983"/>
    </source>
</evidence>
<comment type="caution">
    <text evidence="7">The sequence shown here is derived from an EMBL/GenBank/DDBJ whole genome shotgun (WGS) entry which is preliminary data.</text>
</comment>
<gene>
    <name evidence="7" type="ORF">ACFSOY_19035</name>
</gene>
<protein>
    <submittedName>
        <fullName evidence="7">Siderophore ABC transporter substrate-binding protein</fullName>
    </submittedName>
</protein>
<sequence length="322" mass="35439">MKKKFSWAALLLCFTVFATACGTNDASNANSNNGGSQTQQENKEFTFKHKLGETTVKQNPQKVVVFDFGALDTLDKLGVNVTGVAQKSVPKYLEKYKDSKYENIGTLQEPDYEKIDQLKPDLILISGRQEKAYPELSKIAPTLYVGVDTTKYMESFKENMQRLGQIFGKESEVNAEIAKLDATIKSVKDKADASKKNALIILANEGKISAYGEGSRFGIIHDVLGIPAVDKNIKVSTHGDEISFEYITEKNPDYLFVVDRGAVVGDSAQAGAKALIENELVKKTNAYKNNNIVYLDPGFWYLSGGGLLSVSEMIDEVAKGYK</sequence>
<comment type="similarity">
    <text evidence="2">Belongs to the bacterial solute-binding protein 8 family.</text>
</comment>
<dbReference type="Pfam" id="PF01497">
    <property type="entry name" value="Peripla_BP_2"/>
    <property type="match status" value="1"/>
</dbReference>
<keyword evidence="3" id="KW-0813">Transport</keyword>
<feature type="signal peptide" evidence="5">
    <location>
        <begin position="1"/>
        <end position="20"/>
    </location>
</feature>
<dbReference type="Gene3D" id="3.40.50.1980">
    <property type="entry name" value="Nitrogenase molybdenum iron protein domain"/>
    <property type="match status" value="2"/>
</dbReference>
<comment type="subcellular location">
    <subcellularLocation>
        <location evidence="1">Cell envelope</location>
    </subcellularLocation>
</comment>
<keyword evidence="8" id="KW-1185">Reference proteome</keyword>
<dbReference type="CDD" id="cd01140">
    <property type="entry name" value="FatB"/>
    <property type="match status" value="1"/>
</dbReference>
<evidence type="ECO:0000256" key="5">
    <source>
        <dbReference type="SAM" id="SignalP"/>
    </source>
</evidence>
<dbReference type="PANTHER" id="PTHR30532:SF28">
    <property type="entry name" value="PETROBACTIN-BINDING PROTEIN YCLQ"/>
    <property type="match status" value="1"/>
</dbReference>
<dbReference type="RefSeq" id="WP_386049394.1">
    <property type="nucleotide sequence ID" value="NZ_JBHUIO010000011.1"/>
</dbReference>
<proteinExistence type="inferred from homology"/>
<dbReference type="InterPro" id="IPR002491">
    <property type="entry name" value="ABC_transptr_periplasmic_BD"/>
</dbReference>
<name>A0ABW5A3A4_9BACL</name>
<evidence type="ECO:0000313" key="8">
    <source>
        <dbReference type="Proteomes" id="UP001597343"/>
    </source>
</evidence>
<evidence type="ECO:0000256" key="1">
    <source>
        <dbReference type="ARBA" id="ARBA00004196"/>
    </source>
</evidence>
<organism evidence="7 8">
    <name type="scientific">Tumebacillus lipolyticus</name>
    <dbReference type="NCBI Taxonomy" id="1280370"/>
    <lineage>
        <taxon>Bacteria</taxon>
        <taxon>Bacillati</taxon>
        <taxon>Bacillota</taxon>
        <taxon>Bacilli</taxon>
        <taxon>Bacillales</taxon>
        <taxon>Alicyclobacillaceae</taxon>
        <taxon>Tumebacillus</taxon>
    </lineage>
</organism>
<dbReference type="PROSITE" id="PS51257">
    <property type="entry name" value="PROKAR_LIPOPROTEIN"/>
    <property type="match status" value="1"/>
</dbReference>
<dbReference type="EMBL" id="JBHUIO010000011">
    <property type="protein sequence ID" value="MFD2172064.1"/>
    <property type="molecule type" value="Genomic_DNA"/>
</dbReference>
<feature type="domain" description="Fe/B12 periplasmic-binding" evidence="6">
    <location>
        <begin position="62"/>
        <end position="322"/>
    </location>
</feature>
<evidence type="ECO:0000256" key="2">
    <source>
        <dbReference type="ARBA" id="ARBA00008814"/>
    </source>
</evidence>
<dbReference type="PANTHER" id="PTHR30532">
    <property type="entry name" value="IRON III DICITRATE-BINDING PERIPLASMIC PROTEIN"/>
    <property type="match status" value="1"/>
</dbReference>
<evidence type="ECO:0000256" key="4">
    <source>
        <dbReference type="ARBA" id="ARBA00022729"/>
    </source>
</evidence>
<dbReference type="InterPro" id="IPR033870">
    <property type="entry name" value="FatB"/>
</dbReference>
<keyword evidence="4 5" id="KW-0732">Signal</keyword>
<evidence type="ECO:0000313" key="7">
    <source>
        <dbReference type="EMBL" id="MFD2172064.1"/>
    </source>
</evidence>
<feature type="chain" id="PRO_5046282707" evidence="5">
    <location>
        <begin position="21"/>
        <end position="322"/>
    </location>
</feature>
<dbReference type="Proteomes" id="UP001597343">
    <property type="component" value="Unassembled WGS sequence"/>
</dbReference>
<reference evidence="8" key="1">
    <citation type="journal article" date="2019" name="Int. J. Syst. Evol. Microbiol.">
        <title>The Global Catalogue of Microorganisms (GCM) 10K type strain sequencing project: providing services to taxonomists for standard genome sequencing and annotation.</title>
        <authorList>
            <consortium name="The Broad Institute Genomics Platform"/>
            <consortium name="The Broad Institute Genome Sequencing Center for Infectious Disease"/>
            <person name="Wu L."/>
            <person name="Ma J."/>
        </authorList>
    </citation>
    <scope>NUCLEOTIDE SEQUENCE [LARGE SCALE GENOMIC DNA]</scope>
    <source>
        <strain evidence="8">CGMCC 1.13574</strain>
    </source>
</reference>
<accession>A0ABW5A3A4</accession>
<dbReference type="PROSITE" id="PS50983">
    <property type="entry name" value="FE_B12_PBP"/>
    <property type="match status" value="1"/>
</dbReference>
<evidence type="ECO:0000256" key="3">
    <source>
        <dbReference type="ARBA" id="ARBA00022448"/>
    </source>
</evidence>